<keyword evidence="3" id="KW-1185">Reference proteome</keyword>
<dbReference type="HOGENOM" id="CLU_750567_0_0_1"/>
<feature type="compositionally biased region" description="Low complexity" evidence="1">
    <location>
        <begin position="73"/>
        <end position="120"/>
    </location>
</feature>
<accession>G0NSB5</accession>
<evidence type="ECO:0000256" key="1">
    <source>
        <dbReference type="SAM" id="MobiDB-lite"/>
    </source>
</evidence>
<dbReference type="Gene3D" id="2.60.120.650">
    <property type="entry name" value="Cupin"/>
    <property type="match status" value="1"/>
</dbReference>
<organism evidence="3">
    <name type="scientific">Caenorhabditis brenneri</name>
    <name type="common">Nematode worm</name>
    <dbReference type="NCBI Taxonomy" id="135651"/>
    <lineage>
        <taxon>Eukaryota</taxon>
        <taxon>Metazoa</taxon>
        <taxon>Ecdysozoa</taxon>
        <taxon>Nematoda</taxon>
        <taxon>Chromadorea</taxon>
        <taxon>Rhabditida</taxon>
        <taxon>Rhabditina</taxon>
        <taxon>Rhabditomorpha</taxon>
        <taxon>Rhabditoidea</taxon>
        <taxon>Rhabditidae</taxon>
        <taxon>Peloderinae</taxon>
        <taxon>Caenorhabditis</taxon>
    </lineage>
</organism>
<proteinExistence type="predicted"/>
<evidence type="ECO:0000313" key="2">
    <source>
        <dbReference type="EMBL" id="EGT36712.1"/>
    </source>
</evidence>
<reference evidence="3" key="1">
    <citation type="submission" date="2011-07" db="EMBL/GenBank/DDBJ databases">
        <authorList>
            <consortium name="Caenorhabditis brenneri Sequencing and Analysis Consortium"/>
            <person name="Wilson R.K."/>
        </authorList>
    </citation>
    <scope>NUCLEOTIDE SEQUENCE [LARGE SCALE GENOMIC DNA]</scope>
    <source>
        <strain evidence="3">PB2801</strain>
    </source>
</reference>
<dbReference type="EMBL" id="GL379937">
    <property type="protein sequence ID" value="EGT36712.1"/>
    <property type="molecule type" value="Genomic_DNA"/>
</dbReference>
<protein>
    <submittedName>
        <fullName evidence="2">Uncharacterized protein</fullName>
    </submittedName>
</protein>
<gene>
    <name evidence="2" type="ORF">CAEBREN_02807</name>
</gene>
<name>G0NSB5_CAEBE</name>
<evidence type="ECO:0000313" key="3">
    <source>
        <dbReference type="Proteomes" id="UP000008068"/>
    </source>
</evidence>
<feature type="region of interest" description="Disordered" evidence="1">
    <location>
        <begin position="1"/>
        <end position="120"/>
    </location>
</feature>
<dbReference type="Proteomes" id="UP000008068">
    <property type="component" value="Unassembled WGS sequence"/>
</dbReference>
<dbReference type="InParanoid" id="G0NSB5"/>
<sequence>MPVLEAEAEVSSLPPRADTPMPTLEAMPRCATPPPSPNLYSTWEEAKLAQRQSRQQVRGVPTSPAPSRALPVAGSLSGSRSSPSLRASTVASRSSSSLSSQCSPSTPPSSVSPVSSSPYSAATAPVSELKTDPLHTFMRSLDGLRAKTFDTAPIKFTKKFAQDEHLLDNKDAVKVNIWKNGHDFMRSVKEFDEIHLIRSKTGLGMVVPEDLDFDTVTKYINTKNLFSIINSRTQDSTYMDIPQLLEQFKNKGKRPEIWNMLSMEFDQENQELKKAFSVPEFIRRNSIIEKLKKVIEKKIQRLNDDIKASGSTTKTSLFVNMAKLFLQNMDVEQVIDDDWYEKKEKKVLLDELRSVMTLKRVRSTSEESS</sequence>
<dbReference type="AlphaFoldDB" id="G0NSB5"/>